<protein>
    <recommendedName>
        <fullName evidence="2">Antitoxin</fullName>
    </recommendedName>
</protein>
<evidence type="ECO:0000256" key="2">
    <source>
        <dbReference type="RuleBase" id="RU362080"/>
    </source>
</evidence>
<organism evidence="3 4">
    <name type="scientific">Fundicoccus ignavus</name>
    <dbReference type="NCBI Taxonomy" id="2664442"/>
    <lineage>
        <taxon>Bacteria</taxon>
        <taxon>Bacillati</taxon>
        <taxon>Bacillota</taxon>
        <taxon>Bacilli</taxon>
        <taxon>Lactobacillales</taxon>
        <taxon>Aerococcaceae</taxon>
        <taxon>Fundicoccus</taxon>
    </lineage>
</organism>
<evidence type="ECO:0000313" key="3">
    <source>
        <dbReference type="EMBL" id="MRI82605.1"/>
    </source>
</evidence>
<accession>A0A844BKY0</accession>
<dbReference type="PANTHER" id="PTHR33713:SF10">
    <property type="entry name" value="ANTITOXIN YAFN"/>
    <property type="match status" value="1"/>
</dbReference>
<dbReference type="Gene3D" id="3.40.1620.10">
    <property type="entry name" value="YefM-like domain"/>
    <property type="match status" value="1"/>
</dbReference>
<dbReference type="NCBIfam" id="TIGR01552">
    <property type="entry name" value="phd_fam"/>
    <property type="match status" value="1"/>
</dbReference>
<dbReference type="AlphaFoldDB" id="A0A844BKY0"/>
<dbReference type="PANTHER" id="PTHR33713">
    <property type="entry name" value="ANTITOXIN YAFN-RELATED"/>
    <property type="match status" value="1"/>
</dbReference>
<dbReference type="RefSeq" id="WP_153862673.1">
    <property type="nucleotide sequence ID" value="NZ_WJQR01000014.1"/>
</dbReference>
<name>A0A844BKY0_9LACT</name>
<dbReference type="Pfam" id="PF02604">
    <property type="entry name" value="PhdYeFM_antitox"/>
    <property type="match status" value="1"/>
</dbReference>
<dbReference type="SUPFAM" id="SSF143120">
    <property type="entry name" value="YefM-like"/>
    <property type="match status" value="1"/>
</dbReference>
<proteinExistence type="inferred from homology"/>
<dbReference type="InterPro" id="IPR006442">
    <property type="entry name" value="Antitoxin_Phd/YefM"/>
</dbReference>
<dbReference type="Proteomes" id="UP000469870">
    <property type="component" value="Unassembled WGS sequence"/>
</dbReference>
<gene>
    <name evidence="3" type="ORF">GIY11_11350</name>
</gene>
<reference evidence="3 4" key="1">
    <citation type="submission" date="2019-11" db="EMBL/GenBank/DDBJ databases">
        <title>Characterisation of Fundicoccus ignavus gen. nov. sp. nov., a novel genus of the family Aerococcaceae isolated from bulk tank milk.</title>
        <authorList>
            <person name="Siebert A."/>
            <person name="Huptas C."/>
            <person name="Wenning M."/>
            <person name="Scherer S."/>
            <person name="Doll E.V."/>
        </authorList>
    </citation>
    <scope>NUCLEOTIDE SEQUENCE [LARGE SCALE GENOMIC DNA]</scope>
    <source>
        <strain evidence="3 4">DSM 109653</strain>
    </source>
</reference>
<evidence type="ECO:0000313" key="4">
    <source>
        <dbReference type="Proteomes" id="UP000469870"/>
    </source>
</evidence>
<sequence>MYKILNVKTKSITEAKQSFSNLIKEANSTGEPIYILNHNKPAAVILDSNVNETIVKERQALEEELLYYKINSRVTEGPGTLIPASEVIKADQADNPFTNISNEELFD</sequence>
<comment type="similarity">
    <text evidence="1 2">Belongs to the phD/YefM antitoxin family.</text>
</comment>
<dbReference type="InterPro" id="IPR051405">
    <property type="entry name" value="phD/YefM_antitoxin"/>
</dbReference>
<comment type="function">
    <text evidence="2">Antitoxin component of a type II toxin-antitoxin (TA) system.</text>
</comment>
<comment type="caution">
    <text evidence="3">The sequence shown here is derived from an EMBL/GenBank/DDBJ whole genome shotgun (WGS) entry which is preliminary data.</text>
</comment>
<evidence type="ECO:0000256" key="1">
    <source>
        <dbReference type="ARBA" id="ARBA00009981"/>
    </source>
</evidence>
<dbReference type="EMBL" id="WJQR01000014">
    <property type="protein sequence ID" value="MRI82605.1"/>
    <property type="molecule type" value="Genomic_DNA"/>
</dbReference>
<dbReference type="InterPro" id="IPR036165">
    <property type="entry name" value="YefM-like_sf"/>
</dbReference>